<feature type="compositionally biased region" description="Polar residues" evidence="1">
    <location>
        <begin position="100"/>
        <end position="113"/>
    </location>
</feature>
<dbReference type="Proteomes" id="UP000326939">
    <property type="component" value="Chromosome 16"/>
</dbReference>
<feature type="transmembrane region" description="Helical" evidence="2">
    <location>
        <begin position="174"/>
        <end position="206"/>
    </location>
</feature>
<keyword evidence="4" id="KW-1185">Reference proteome</keyword>
<protein>
    <submittedName>
        <fullName evidence="3">Uncharacterized protein</fullName>
    </submittedName>
</protein>
<dbReference type="PROSITE" id="PS00626">
    <property type="entry name" value="RCC1_2"/>
    <property type="match status" value="1"/>
</dbReference>
<evidence type="ECO:0000313" key="3">
    <source>
        <dbReference type="EMBL" id="KAB5519915.1"/>
    </source>
</evidence>
<dbReference type="InterPro" id="IPR000408">
    <property type="entry name" value="Reg_chr_condens"/>
</dbReference>
<organism evidence="3 4">
    <name type="scientific">Salix brachista</name>
    <dbReference type="NCBI Taxonomy" id="2182728"/>
    <lineage>
        <taxon>Eukaryota</taxon>
        <taxon>Viridiplantae</taxon>
        <taxon>Streptophyta</taxon>
        <taxon>Embryophyta</taxon>
        <taxon>Tracheophyta</taxon>
        <taxon>Spermatophyta</taxon>
        <taxon>Magnoliopsida</taxon>
        <taxon>eudicotyledons</taxon>
        <taxon>Gunneridae</taxon>
        <taxon>Pentapetalae</taxon>
        <taxon>rosids</taxon>
        <taxon>fabids</taxon>
        <taxon>Malpighiales</taxon>
        <taxon>Salicaceae</taxon>
        <taxon>Saliceae</taxon>
        <taxon>Salix</taxon>
    </lineage>
</organism>
<evidence type="ECO:0000313" key="4">
    <source>
        <dbReference type="Proteomes" id="UP000326939"/>
    </source>
</evidence>
<comment type="caution">
    <text evidence="3">The sequence shown here is derived from an EMBL/GenBank/DDBJ whole genome shotgun (WGS) entry which is preliminary data.</text>
</comment>
<keyword evidence="2" id="KW-0472">Membrane</keyword>
<dbReference type="EMBL" id="VDCV01000016">
    <property type="protein sequence ID" value="KAB5519915.1"/>
    <property type="molecule type" value="Genomic_DNA"/>
</dbReference>
<accession>A0A5N5JS11</accession>
<proteinExistence type="predicted"/>
<sequence length="210" mass="23041">MPTFYGFRNGEEIVKRRRVSLKEKDENSESGDEYFTVIFNTGYCVVGSRSKDHLCGFWWAPYFSPVRYGTGLGLGIRRRRVVGLGLGIRRRRAARFGISNKNGVLSPSHTDQPASGKHRSSLVHHGSTNLPAQVSQFPGSYVKEIACGGRHSAVVTDSTKTPCLESKLVRMVNFFLTGVGIGHAILLVAYGSGTAVPSAWIVYFVLEAQS</sequence>
<evidence type="ECO:0000256" key="2">
    <source>
        <dbReference type="SAM" id="Phobius"/>
    </source>
</evidence>
<gene>
    <name evidence="3" type="ORF">DKX38_024234</name>
</gene>
<keyword evidence="2" id="KW-1133">Transmembrane helix</keyword>
<reference evidence="4" key="1">
    <citation type="journal article" date="2019" name="Gigascience">
        <title>De novo genome assembly of the endangered Acer yangbiense, a plant species with extremely small populations endemic to Yunnan Province, China.</title>
        <authorList>
            <person name="Yang J."/>
            <person name="Wariss H.M."/>
            <person name="Tao L."/>
            <person name="Zhang R."/>
            <person name="Yun Q."/>
            <person name="Hollingsworth P."/>
            <person name="Dao Z."/>
            <person name="Luo G."/>
            <person name="Guo H."/>
            <person name="Ma Y."/>
            <person name="Sun W."/>
        </authorList>
    </citation>
    <scope>NUCLEOTIDE SEQUENCE [LARGE SCALE GENOMIC DNA]</scope>
    <source>
        <strain evidence="4">cv. br00</strain>
    </source>
</reference>
<dbReference type="AlphaFoldDB" id="A0A5N5JS11"/>
<keyword evidence="2" id="KW-0812">Transmembrane</keyword>
<name>A0A5N5JS11_9ROSI</name>
<evidence type="ECO:0000256" key="1">
    <source>
        <dbReference type="SAM" id="MobiDB-lite"/>
    </source>
</evidence>
<feature type="region of interest" description="Disordered" evidence="1">
    <location>
        <begin position="100"/>
        <end position="122"/>
    </location>
</feature>